<dbReference type="PANTHER" id="PTHR30061:SF50">
    <property type="entry name" value="MALTOSE_MALTODEXTRIN-BINDING PERIPLASMIC PROTEIN"/>
    <property type="match status" value="1"/>
</dbReference>
<proteinExistence type="inferred from homology"/>
<evidence type="ECO:0000256" key="4">
    <source>
        <dbReference type="SAM" id="SignalP"/>
    </source>
</evidence>
<dbReference type="AlphaFoldDB" id="A0A0B5QMK6"/>
<dbReference type="SUPFAM" id="SSF53850">
    <property type="entry name" value="Periplasmic binding protein-like II"/>
    <property type="match status" value="1"/>
</dbReference>
<comment type="similarity">
    <text evidence="1">Belongs to the bacterial solute-binding protein 1 family.</text>
</comment>
<dbReference type="EMBL" id="CP010086">
    <property type="protein sequence ID" value="AJG99232.2"/>
    <property type="molecule type" value="Genomic_DNA"/>
</dbReference>
<evidence type="ECO:0000313" key="5">
    <source>
        <dbReference type="EMBL" id="AJG99232.2"/>
    </source>
</evidence>
<evidence type="ECO:0000256" key="2">
    <source>
        <dbReference type="ARBA" id="ARBA00022448"/>
    </source>
</evidence>
<dbReference type="GO" id="GO:1901982">
    <property type="term" value="F:maltose binding"/>
    <property type="evidence" value="ECO:0007669"/>
    <property type="project" value="TreeGrafter"/>
</dbReference>
<dbReference type="KEGG" id="cbei:LF65_02659"/>
<feature type="signal peptide" evidence="4">
    <location>
        <begin position="1"/>
        <end position="27"/>
    </location>
</feature>
<feature type="chain" id="PRO_5038684042" evidence="4">
    <location>
        <begin position="28"/>
        <end position="411"/>
    </location>
</feature>
<dbReference type="Proteomes" id="UP000031866">
    <property type="component" value="Chromosome"/>
</dbReference>
<keyword evidence="2" id="KW-0813">Transport</keyword>
<gene>
    <name evidence="5" type="ORF">LF65_02659</name>
</gene>
<dbReference type="PANTHER" id="PTHR30061">
    <property type="entry name" value="MALTOSE-BINDING PERIPLASMIC PROTEIN"/>
    <property type="match status" value="1"/>
</dbReference>
<dbReference type="GO" id="GO:0042956">
    <property type="term" value="P:maltodextrin transmembrane transport"/>
    <property type="evidence" value="ECO:0007669"/>
    <property type="project" value="TreeGrafter"/>
</dbReference>
<dbReference type="PROSITE" id="PS51257">
    <property type="entry name" value="PROKAR_LIPOPROTEIN"/>
    <property type="match status" value="1"/>
</dbReference>
<dbReference type="GO" id="GO:0055052">
    <property type="term" value="C:ATP-binding cassette (ABC) transporter complex, substrate-binding subunit-containing"/>
    <property type="evidence" value="ECO:0007669"/>
    <property type="project" value="TreeGrafter"/>
</dbReference>
<dbReference type="CDD" id="cd13585">
    <property type="entry name" value="PBP2_TMBP_like"/>
    <property type="match status" value="1"/>
</dbReference>
<dbReference type="Pfam" id="PF13416">
    <property type="entry name" value="SBP_bac_8"/>
    <property type="match status" value="1"/>
</dbReference>
<accession>A0A0B5QMK6</accession>
<reference evidence="6" key="1">
    <citation type="submission" date="2014-12" db="EMBL/GenBank/DDBJ databases">
        <title>Genome sequence of Clostridium beijerinckii strain 59B.</title>
        <authorList>
            <person name="Little G.T."/>
            <person name="Minton N.P."/>
        </authorList>
    </citation>
    <scope>NUCLEOTIDE SEQUENCE [LARGE SCALE GENOMIC DNA]</scope>
    <source>
        <strain evidence="6">59B</strain>
    </source>
</reference>
<dbReference type="GO" id="GO:0015768">
    <property type="term" value="P:maltose transport"/>
    <property type="evidence" value="ECO:0007669"/>
    <property type="project" value="TreeGrafter"/>
</dbReference>
<sequence length="411" mass="46042">MKLKKTISLIISAVLSLSLIGCGSSSTQQTASNTNGKVTLKVWSYYNDNEKKSFNNLVDKFNKSQDKVEVVNEYVPFADIKKQFSVGIAAQNLPDLAVIDNPDHAAFAAMGMFEDITDKVKDWDEKDNYFEGPWKSTMYNGKNYGIPMDSNCLALFYNEDLLKQAGVTPPQTWDELRTAAKKLTKDGVYGLSLSAVKSEEGTFQFMPFLLSSGGSVEKVNSPEVVKSLQLWTDLLKDGSLSKECINWDQPGVEKQFATGKAAMMINGPWQFSTLKSDAPNMKWACVKIPKDQKYASVLGGENIGIVKGHHPEEAWEFLKFIGKADNVRDFINNTGYFPPRKDLANDKVWTEDPNKAVFMDQMQYSMPRGPHPKWPQISEAIYTAYQESLTMQKSPQEALDEAQTKIDVVLK</sequence>
<dbReference type="InterPro" id="IPR006059">
    <property type="entry name" value="SBP"/>
</dbReference>
<keyword evidence="3 4" id="KW-0732">Signal</keyword>
<dbReference type="STRING" id="1520.LF65_02659"/>
<protein>
    <submittedName>
        <fullName evidence="5">Sugar ABC transporter substrate-binding protein</fullName>
    </submittedName>
</protein>
<evidence type="ECO:0000313" key="6">
    <source>
        <dbReference type="Proteomes" id="UP000031866"/>
    </source>
</evidence>
<evidence type="ECO:0000256" key="3">
    <source>
        <dbReference type="ARBA" id="ARBA00022729"/>
    </source>
</evidence>
<evidence type="ECO:0000256" key="1">
    <source>
        <dbReference type="ARBA" id="ARBA00008520"/>
    </source>
</evidence>
<dbReference type="Gene3D" id="3.40.190.10">
    <property type="entry name" value="Periplasmic binding protein-like II"/>
    <property type="match status" value="2"/>
</dbReference>
<name>A0A0B5QMK6_CLOBE</name>
<organism evidence="5 6">
    <name type="scientific">Clostridium beijerinckii</name>
    <name type="common">Clostridium MP</name>
    <dbReference type="NCBI Taxonomy" id="1520"/>
    <lineage>
        <taxon>Bacteria</taxon>
        <taxon>Bacillati</taxon>
        <taxon>Bacillota</taxon>
        <taxon>Clostridia</taxon>
        <taxon>Eubacteriales</taxon>
        <taxon>Clostridiaceae</taxon>
        <taxon>Clostridium</taxon>
    </lineage>
</organism>